<keyword evidence="1" id="KW-0812">Transmembrane</keyword>
<feature type="transmembrane region" description="Helical" evidence="1">
    <location>
        <begin position="151"/>
        <end position="176"/>
    </location>
</feature>
<evidence type="ECO:0000256" key="1">
    <source>
        <dbReference type="SAM" id="Phobius"/>
    </source>
</evidence>
<organism evidence="2">
    <name type="scientific">Loa loa</name>
    <name type="common">Eye worm</name>
    <name type="synonym">Filaria loa</name>
    <dbReference type="NCBI Taxonomy" id="7209"/>
    <lineage>
        <taxon>Eukaryota</taxon>
        <taxon>Metazoa</taxon>
        <taxon>Ecdysozoa</taxon>
        <taxon>Nematoda</taxon>
        <taxon>Chromadorea</taxon>
        <taxon>Rhabditida</taxon>
        <taxon>Spirurina</taxon>
        <taxon>Spiruromorpha</taxon>
        <taxon>Filarioidea</taxon>
        <taxon>Onchocercidae</taxon>
        <taxon>Loa</taxon>
    </lineage>
</organism>
<dbReference type="GeneID" id="9945877"/>
<feature type="transmembrane region" description="Helical" evidence="1">
    <location>
        <begin position="103"/>
        <end position="122"/>
    </location>
</feature>
<name>A0A1S0TTL3_LOALO</name>
<keyword evidence="1" id="KW-0472">Membrane</keyword>
<dbReference type="AlphaFoldDB" id="A0A1S0TTL3"/>
<reference evidence="2" key="1">
    <citation type="submission" date="2012-04" db="EMBL/GenBank/DDBJ databases">
        <title>The Genome Sequence of Loa loa.</title>
        <authorList>
            <consortium name="The Broad Institute Genome Sequencing Platform"/>
            <consortium name="Broad Institute Genome Sequencing Center for Infectious Disease"/>
            <person name="Nutman T.B."/>
            <person name="Fink D.L."/>
            <person name="Russ C."/>
            <person name="Young S."/>
            <person name="Zeng Q."/>
            <person name="Gargeya S."/>
            <person name="Alvarado L."/>
            <person name="Berlin A."/>
            <person name="Chapman S.B."/>
            <person name="Chen Z."/>
            <person name="Freedman E."/>
            <person name="Gellesch M."/>
            <person name="Goldberg J."/>
            <person name="Griggs A."/>
            <person name="Gujja S."/>
            <person name="Heilman E.R."/>
            <person name="Heiman D."/>
            <person name="Howarth C."/>
            <person name="Mehta T."/>
            <person name="Neiman D."/>
            <person name="Pearson M."/>
            <person name="Roberts A."/>
            <person name="Saif S."/>
            <person name="Shea T."/>
            <person name="Shenoy N."/>
            <person name="Sisk P."/>
            <person name="Stolte C."/>
            <person name="Sykes S."/>
            <person name="White J."/>
            <person name="Yandava C."/>
            <person name="Haas B."/>
            <person name="Henn M.R."/>
            <person name="Nusbaum C."/>
            <person name="Birren B."/>
        </authorList>
    </citation>
    <scope>NUCLEOTIDE SEQUENCE [LARGE SCALE GENOMIC DNA]</scope>
</reference>
<accession>A0A1S0TTL3</accession>
<gene>
    <name evidence="2" type="ORF">LOAG_08450</name>
</gene>
<keyword evidence="1" id="KW-1133">Transmembrane helix</keyword>
<feature type="transmembrane region" description="Helical" evidence="1">
    <location>
        <begin position="217"/>
        <end position="238"/>
    </location>
</feature>
<dbReference type="RefSeq" id="XP_003144030.1">
    <property type="nucleotide sequence ID" value="XM_003143982.1"/>
</dbReference>
<dbReference type="OrthoDB" id="5859052at2759"/>
<dbReference type="EMBL" id="JH712670">
    <property type="protein sequence ID" value="EFO20043.1"/>
    <property type="molecule type" value="Genomic_DNA"/>
</dbReference>
<evidence type="ECO:0008006" key="3">
    <source>
        <dbReference type="Google" id="ProtNLM"/>
    </source>
</evidence>
<feature type="transmembrane region" description="Helical" evidence="1">
    <location>
        <begin position="250"/>
        <end position="270"/>
    </location>
</feature>
<dbReference type="CTD" id="9945877"/>
<dbReference type="Gene3D" id="1.20.1070.10">
    <property type="entry name" value="Rhodopsin 7-helix transmembrane proteins"/>
    <property type="match status" value="1"/>
</dbReference>
<protein>
    <recommendedName>
        <fullName evidence="3">G-protein coupled receptors family 1 profile domain-containing protein</fullName>
    </recommendedName>
</protein>
<feature type="transmembrane region" description="Helical" evidence="1">
    <location>
        <begin position="38"/>
        <end position="59"/>
    </location>
</feature>
<dbReference type="KEGG" id="loa:LOAG_08450"/>
<feature type="transmembrane region" description="Helical" evidence="1">
    <location>
        <begin position="68"/>
        <end position="91"/>
    </location>
</feature>
<proteinExistence type="predicted"/>
<dbReference type="OMA" id="RYPMIND"/>
<dbReference type="InParanoid" id="A0A1S0TTL3"/>
<evidence type="ECO:0000313" key="2">
    <source>
        <dbReference type="EMBL" id="EFO20043.1"/>
    </source>
</evidence>
<sequence length="301" mass="33899">MSMDLTGITEVATKAVNNITVLKGGVALSPINYILRTYAYLAIGTVLTLINIPVFLLVITNKALRDSYLILGVISFNNGFTGIGAILLGMKRLIDTSVGEWDINHHYCAMNVPILLITAYFLNGMSLFMNSVERFSVIAFPIYYFTHNTRISYSLIIIQYLTTIIVITITAVATYIEPARTISNFCLKFGAQFLSSHSPNRDLSNFLKKQKRYTQTALISCCFTIFLVVIPSIVQYIYILDETTKSRTIVIVSVYLPFLNSLNVIMFFVFRQGDFRRAAIHSIKGLFHGQEHQIQPVTGFR</sequence>
<dbReference type="SUPFAM" id="SSF81321">
    <property type="entry name" value="Family A G protein-coupled receptor-like"/>
    <property type="match status" value="1"/>
</dbReference>